<name>A0A3D8SGE5_9HELO</name>
<dbReference type="Pfam" id="PF20684">
    <property type="entry name" value="Fung_rhodopsin"/>
    <property type="match status" value="1"/>
</dbReference>
<keyword evidence="10" id="KW-1185">Reference proteome</keyword>
<feature type="transmembrane region" description="Helical" evidence="7">
    <location>
        <begin position="44"/>
        <end position="68"/>
    </location>
</feature>
<dbReference type="PANTHER" id="PTHR33048:SF31">
    <property type="entry name" value="INTEGRAL MEMBRANE PROTEIN"/>
    <property type="match status" value="1"/>
</dbReference>
<evidence type="ECO:0000256" key="7">
    <source>
        <dbReference type="SAM" id="Phobius"/>
    </source>
</evidence>
<accession>A0A3D8SGE5</accession>
<feature type="domain" description="Rhodopsin" evidence="8">
    <location>
        <begin position="28"/>
        <end position="276"/>
    </location>
</feature>
<dbReference type="AlphaFoldDB" id="A0A3D8SGE5"/>
<dbReference type="EMBL" id="PDLN01000005">
    <property type="protein sequence ID" value="RDW85343.1"/>
    <property type="molecule type" value="Genomic_DNA"/>
</dbReference>
<protein>
    <recommendedName>
        <fullName evidence="8">Rhodopsin domain-containing protein</fullName>
    </recommendedName>
</protein>
<feature type="transmembrane region" description="Helical" evidence="7">
    <location>
        <begin position="12"/>
        <end position="32"/>
    </location>
</feature>
<evidence type="ECO:0000256" key="2">
    <source>
        <dbReference type="ARBA" id="ARBA00022692"/>
    </source>
</evidence>
<dbReference type="PANTHER" id="PTHR33048">
    <property type="entry name" value="PTH11-LIKE INTEGRAL MEMBRANE PROTEIN (AFU_ORTHOLOGUE AFUA_5G11245)"/>
    <property type="match status" value="1"/>
</dbReference>
<feature type="transmembrane region" description="Helical" evidence="7">
    <location>
        <begin position="88"/>
        <end position="107"/>
    </location>
</feature>
<feature type="transmembrane region" description="Helical" evidence="7">
    <location>
        <begin position="244"/>
        <end position="267"/>
    </location>
</feature>
<evidence type="ECO:0000256" key="4">
    <source>
        <dbReference type="ARBA" id="ARBA00023136"/>
    </source>
</evidence>
<dbReference type="GO" id="GO:0016020">
    <property type="term" value="C:membrane"/>
    <property type="evidence" value="ECO:0007669"/>
    <property type="project" value="UniProtKB-SubCell"/>
</dbReference>
<evidence type="ECO:0000259" key="8">
    <source>
        <dbReference type="Pfam" id="PF20684"/>
    </source>
</evidence>
<dbReference type="InterPro" id="IPR049326">
    <property type="entry name" value="Rhodopsin_dom_fungi"/>
</dbReference>
<reference evidence="9 10" key="1">
    <citation type="journal article" date="2018" name="IMA Fungus">
        <title>IMA Genome-F 9: Draft genome sequence of Annulohypoxylon stygium, Aspergillus mulundensis, Berkeleyomyces basicola (syn. Thielaviopsis basicola), Ceratocystis smalleyi, two Cercospora beticola strains, Coleophoma cylindrospora, Fusarium fracticaudum, Phialophora cf. hyalina, and Morchella septimelata.</title>
        <authorList>
            <person name="Wingfield B.D."/>
            <person name="Bills G.F."/>
            <person name="Dong Y."/>
            <person name="Huang W."/>
            <person name="Nel W.J."/>
            <person name="Swalarsk-Parry B.S."/>
            <person name="Vaghefi N."/>
            <person name="Wilken P.M."/>
            <person name="An Z."/>
            <person name="de Beer Z.W."/>
            <person name="De Vos L."/>
            <person name="Chen L."/>
            <person name="Duong T.A."/>
            <person name="Gao Y."/>
            <person name="Hammerbacher A."/>
            <person name="Kikkert J.R."/>
            <person name="Li Y."/>
            <person name="Li H."/>
            <person name="Li K."/>
            <person name="Li Q."/>
            <person name="Liu X."/>
            <person name="Ma X."/>
            <person name="Naidoo K."/>
            <person name="Pethybridge S.J."/>
            <person name="Sun J."/>
            <person name="Steenkamp E.T."/>
            <person name="van der Nest M.A."/>
            <person name="van Wyk S."/>
            <person name="Wingfield M.J."/>
            <person name="Xiong C."/>
            <person name="Yue Q."/>
            <person name="Zhang X."/>
        </authorList>
    </citation>
    <scope>NUCLEOTIDE SEQUENCE [LARGE SCALE GENOMIC DNA]</scope>
    <source>
        <strain evidence="9 10">BP5796</strain>
    </source>
</reference>
<keyword evidence="4 7" id="KW-0472">Membrane</keyword>
<organism evidence="9 10">
    <name type="scientific">Coleophoma crateriformis</name>
    <dbReference type="NCBI Taxonomy" id="565419"/>
    <lineage>
        <taxon>Eukaryota</taxon>
        <taxon>Fungi</taxon>
        <taxon>Dikarya</taxon>
        <taxon>Ascomycota</taxon>
        <taxon>Pezizomycotina</taxon>
        <taxon>Leotiomycetes</taxon>
        <taxon>Helotiales</taxon>
        <taxon>Dermateaceae</taxon>
        <taxon>Coleophoma</taxon>
    </lineage>
</organism>
<comment type="caution">
    <text evidence="9">The sequence shown here is derived from an EMBL/GenBank/DDBJ whole genome shotgun (WGS) entry which is preliminary data.</text>
</comment>
<dbReference type="InterPro" id="IPR052337">
    <property type="entry name" value="SAT4-like"/>
</dbReference>
<comment type="subcellular location">
    <subcellularLocation>
        <location evidence="1">Membrane</location>
        <topology evidence="1">Multi-pass membrane protein</topology>
    </subcellularLocation>
</comment>
<keyword evidence="3 7" id="KW-1133">Transmembrane helix</keyword>
<evidence type="ECO:0000256" key="3">
    <source>
        <dbReference type="ARBA" id="ARBA00022989"/>
    </source>
</evidence>
<dbReference type="OrthoDB" id="3897607at2759"/>
<feature type="compositionally biased region" description="Polar residues" evidence="6">
    <location>
        <begin position="290"/>
        <end position="305"/>
    </location>
</feature>
<feature type="transmembrane region" description="Helical" evidence="7">
    <location>
        <begin position="212"/>
        <end position="232"/>
    </location>
</feature>
<evidence type="ECO:0000256" key="5">
    <source>
        <dbReference type="ARBA" id="ARBA00038359"/>
    </source>
</evidence>
<gene>
    <name evidence="9" type="ORF">BP5796_03668</name>
</gene>
<evidence type="ECO:0000256" key="1">
    <source>
        <dbReference type="ARBA" id="ARBA00004141"/>
    </source>
</evidence>
<comment type="similarity">
    <text evidence="5">Belongs to the SAT4 family.</text>
</comment>
<proteinExistence type="inferred from homology"/>
<keyword evidence="2 7" id="KW-0812">Transmembrane</keyword>
<feature type="transmembrane region" description="Helical" evidence="7">
    <location>
        <begin position="128"/>
        <end position="147"/>
    </location>
</feature>
<feature type="region of interest" description="Disordered" evidence="6">
    <location>
        <begin position="320"/>
        <end position="361"/>
    </location>
</feature>
<evidence type="ECO:0000256" key="6">
    <source>
        <dbReference type="SAM" id="MobiDB-lite"/>
    </source>
</evidence>
<dbReference type="Proteomes" id="UP000256328">
    <property type="component" value="Unassembled WGS sequence"/>
</dbReference>
<evidence type="ECO:0000313" key="10">
    <source>
        <dbReference type="Proteomes" id="UP000256328"/>
    </source>
</evidence>
<sequence>MAIFTDDAPRVAATVITVTFLAYLTFGLRVYTRITRKSWGVEDWLMTGAVIPFSVLTIACLASSFNGVGIHAFRLAQPGNEKYQELGLFWFFLFEVFYCTAIIPIKLSISFMLVRIAEKKKVYVISQYTIMGMFTTMNLVAALYIIFQCNPVSAAWDTELTAEGGHCNDATILANIYYATTAVNIATDWFTALMPVPLLWNIKLNLNAKISVGAILSLGVFASLSACIRLKYTVNLTNQQNDYLYGLANIVLWGYAENGIGMFVGNLSTLRPLFRRIFNLGGSDSRSRRTNTTQILSQGFPSSSRRTYKPFDTNYELEAVDGDKDYRGPTSTSTKIHGGSDGHQSSSVASDSESQKQILENSREPNGIVVIRAHRDFEKTVGVACLTTALKVVVVSMGYLTASRVVTRAPPMQESESH</sequence>
<evidence type="ECO:0000313" key="9">
    <source>
        <dbReference type="EMBL" id="RDW85343.1"/>
    </source>
</evidence>
<feature type="region of interest" description="Disordered" evidence="6">
    <location>
        <begin position="284"/>
        <end position="306"/>
    </location>
</feature>